<evidence type="ECO:0000259" key="6">
    <source>
        <dbReference type="Pfam" id="PF12867"/>
    </source>
</evidence>
<keyword evidence="3 5" id="KW-0378">Hydrolase</keyword>
<dbReference type="Pfam" id="PF12867">
    <property type="entry name" value="DinB_2"/>
    <property type="match status" value="1"/>
</dbReference>
<evidence type="ECO:0000313" key="7">
    <source>
        <dbReference type="EMBL" id="MDE8564209.1"/>
    </source>
</evidence>
<evidence type="ECO:0000256" key="3">
    <source>
        <dbReference type="ARBA" id="ARBA00022801"/>
    </source>
</evidence>
<protein>
    <recommendedName>
        <fullName evidence="5">Putative metal-dependent hydrolase P9850_10025</fullName>
        <ecNumber evidence="5">3.-.-.-</ecNumber>
    </recommendedName>
</protein>
<dbReference type="InterPro" id="IPR034660">
    <property type="entry name" value="DinB/YfiT-like"/>
</dbReference>
<evidence type="ECO:0000313" key="9">
    <source>
        <dbReference type="Proteomes" id="UP001213979"/>
    </source>
</evidence>
<dbReference type="EMBL" id="JAQOTG010000008">
    <property type="protein sequence ID" value="MDE8564209.1"/>
    <property type="molecule type" value="Genomic_DNA"/>
</dbReference>
<evidence type="ECO:0000256" key="2">
    <source>
        <dbReference type="ARBA" id="ARBA00022723"/>
    </source>
</evidence>
<reference evidence="8 10" key="2">
    <citation type="submission" date="2023-03" db="EMBL/GenBank/DDBJ databases">
        <title>Bacillus Genome Sequencing.</title>
        <authorList>
            <person name="Dunlap C."/>
        </authorList>
    </citation>
    <scope>NUCLEOTIDE SEQUENCE [LARGE SCALE GENOMIC DNA]</scope>
    <source>
        <strain evidence="8 10">NRS-38</strain>
    </source>
</reference>
<evidence type="ECO:0000313" key="8">
    <source>
        <dbReference type="EMBL" id="MED5052189.1"/>
    </source>
</evidence>
<accession>A0ABD5IWZ8</accession>
<comment type="subunit">
    <text evidence="5">Homodimer.</text>
</comment>
<evidence type="ECO:0000313" key="10">
    <source>
        <dbReference type="Proteomes" id="UP001339962"/>
    </source>
</evidence>
<dbReference type="Proteomes" id="UP001213979">
    <property type="component" value="Unassembled WGS sequence"/>
</dbReference>
<evidence type="ECO:0000256" key="1">
    <source>
        <dbReference type="ARBA" id="ARBA00022490"/>
    </source>
</evidence>
<dbReference type="EC" id="3.-.-.-" evidence="5"/>
<comment type="function">
    <text evidence="5">Possible metal-dependent hydrolase.</text>
</comment>
<dbReference type="Gene3D" id="1.20.120.450">
    <property type="entry name" value="dinb family like domain"/>
    <property type="match status" value="1"/>
</dbReference>
<dbReference type="GO" id="GO:0016787">
    <property type="term" value="F:hydrolase activity"/>
    <property type="evidence" value="ECO:0007669"/>
    <property type="project" value="UniProtKB-UniRule"/>
</dbReference>
<reference evidence="7 9" key="1">
    <citation type="submission" date="2023-01" db="EMBL/GenBank/DDBJ databases">
        <title>Genome-based reclassification of Anoxybacillus geothermalis as a later heterotypic synonym of Anoxybacillus rupiensis.</title>
        <authorList>
            <person name="Inan Bektas K."/>
            <person name="Canakci S."/>
            <person name="Belduz A.A."/>
            <person name="Guler H.H."/>
        </authorList>
    </citation>
    <scope>NUCLEOTIDE SEQUENCE [LARGE SCALE GENOMIC DNA]</scope>
    <source>
        <strain evidence="7 9">DSM 17127</strain>
    </source>
</reference>
<dbReference type="InterPro" id="IPR023774">
    <property type="entry name" value="Put_metal_dep_hydrolase_YfiT"/>
</dbReference>
<evidence type="ECO:0000256" key="4">
    <source>
        <dbReference type="ARBA" id="ARBA00022833"/>
    </source>
</evidence>
<evidence type="ECO:0000256" key="5">
    <source>
        <dbReference type="HAMAP-Rule" id="MF_01256"/>
    </source>
</evidence>
<dbReference type="Proteomes" id="UP001339962">
    <property type="component" value="Unassembled WGS sequence"/>
</dbReference>
<dbReference type="HAMAP" id="MF_01256">
    <property type="entry name" value="YfiT_hydrol"/>
    <property type="match status" value="1"/>
</dbReference>
<feature type="domain" description="DinB-like" evidence="6">
    <location>
        <begin position="30"/>
        <end position="166"/>
    </location>
</feature>
<feature type="binding site" evidence="5">
    <location>
        <position position="162"/>
    </location>
    <ligand>
        <name>Zn(2+)</name>
        <dbReference type="ChEBI" id="CHEBI:29105"/>
    </ligand>
</feature>
<dbReference type="EMBL" id="JARTLI010000017">
    <property type="protein sequence ID" value="MED5052189.1"/>
    <property type="molecule type" value="Genomic_DNA"/>
</dbReference>
<feature type="binding site" evidence="5">
    <location>
        <position position="158"/>
    </location>
    <ligand>
        <name>Zn(2+)</name>
        <dbReference type="ChEBI" id="CHEBI:29105"/>
    </ligand>
</feature>
<keyword evidence="1 5" id="KW-0963">Cytoplasm</keyword>
<dbReference type="GO" id="GO:0005737">
    <property type="term" value="C:cytoplasm"/>
    <property type="evidence" value="ECO:0007669"/>
    <property type="project" value="UniProtKB-SubCell"/>
</dbReference>
<comment type="caution">
    <text evidence="8">The sequence shown here is derived from an EMBL/GenBank/DDBJ whole genome shotgun (WGS) entry which is preliminary data.</text>
</comment>
<gene>
    <name evidence="8" type="ORF">P9850_10025</name>
    <name evidence="7" type="ORF">PNH38_09935</name>
</gene>
<feature type="binding site" evidence="5">
    <location>
        <position position="65"/>
    </location>
    <ligand>
        <name>Zn(2+)</name>
        <dbReference type="ChEBI" id="CHEBI:29105"/>
    </ligand>
</feature>
<keyword evidence="9" id="KW-1185">Reference proteome</keyword>
<dbReference type="GO" id="GO:0008270">
    <property type="term" value="F:zinc ion binding"/>
    <property type="evidence" value="ECO:0007669"/>
    <property type="project" value="UniProtKB-UniRule"/>
</dbReference>
<comment type="similarity">
    <text evidence="5">Belongs to the metal hydrolase YfiT family.</text>
</comment>
<dbReference type="InterPro" id="IPR024775">
    <property type="entry name" value="DinB-like"/>
</dbReference>
<comment type="cofactor">
    <cofactor evidence="5">
        <name>Zn(2+)</name>
        <dbReference type="ChEBI" id="CHEBI:29105"/>
    </cofactor>
    <text evidence="5">Binds 1 zinc ion per subunit.</text>
</comment>
<dbReference type="RefSeq" id="WP_159719375.1">
    <property type="nucleotide sequence ID" value="NZ_JACIDF010000004.1"/>
</dbReference>
<dbReference type="AlphaFoldDB" id="A0ABD5IWZ8"/>
<dbReference type="NCBIfam" id="NF009807">
    <property type="entry name" value="PRK13291.1"/>
    <property type="match status" value="1"/>
</dbReference>
<keyword evidence="2 5" id="KW-0479">Metal-binding</keyword>
<keyword evidence="4 5" id="KW-0862">Zinc</keyword>
<name>A0ABD5IWZ8_9BACL</name>
<dbReference type="SUPFAM" id="SSF109854">
    <property type="entry name" value="DinB/YfiT-like putative metalloenzymes"/>
    <property type="match status" value="1"/>
</dbReference>
<proteinExistence type="inferred from homology"/>
<comment type="subcellular location">
    <subcellularLocation>
        <location evidence="5">Cytoplasm</location>
    </subcellularLocation>
</comment>
<organism evidence="8 10">
    <name type="scientific">Anoxybacteroides rupiense</name>
    <dbReference type="NCBI Taxonomy" id="311460"/>
    <lineage>
        <taxon>Bacteria</taxon>
        <taxon>Bacillati</taxon>
        <taxon>Bacillota</taxon>
        <taxon>Bacilli</taxon>
        <taxon>Bacillales</taxon>
        <taxon>Anoxybacillaceae</taxon>
        <taxon>Anoxybacteroides</taxon>
    </lineage>
</organism>
<sequence>MNDIRYPIGKFEKPALFQEEKIKEWIADIRQLPTAMREAVSGFNEEQLNTPYREGGWTVAQVVHHMADASMNAFLRTKWTITEAAPSIKPFDENAWAETVDARSVSVELSLRLLEGVHGRWTQLLESLATEDFQKTFYHEGTKTKIDLYTFVAMYAWHGKHHTAHIQQLRQKKGW</sequence>